<dbReference type="EMBL" id="BSOR01000035">
    <property type="protein sequence ID" value="GLR64543.1"/>
    <property type="molecule type" value="Genomic_DNA"/>
</dbReference>
<proteinExistence type="predicted"/>
<dbReference type="Proteomes" id="UP001156682">
    <property type="component" value="Unassembled WGS sequence"/>
</dbReference>
<name>A0ABQ5ZZN7_9GAMM</name>
<dbReference type="RefSeq" id="WP_084324587.1">
    <property type="nucleotide sequence ID" value="NZ_BSOR01000035.1"/>
</dbReference>
<comment type="caution">
    <text evidence="1">The sequence shown here is derived from an EMBL/GenBank/DDBJ whole genome shotgun (WGS) entry which is preliminary data.</text>
</comment>
<dbReference type="InterPro" id="IPR010353">
    <property type="entry name" value="DmpK"/>
</dbReference>
<organism evidence="1 2">
    <name type="scientific">Marinospirillum insulare</name>
    <dbReference type="NCBI Taxonomy" id="217169"/>
    <lineage>
        <taxon>Bacteria</taxon>
        <taxon>Pseudomonadati</taxon>
        <taxon>Pseudomonadota</taxon>
        <taxon>Gammaproteobacteria</taxon>
        <taxon>Oceanospirillales</taxon>
        <taxon>Oceanospirillaceae</taxon>
        <taxon>Marinospirillum</taxon>
    </lineage>
</organism>
<dbReference type="Pfam" id="PF06099">
    <property type="entry name" value="Phenol_hyd_sub"/>
    <property type="match status" value="1"/>
</dbReference>
<reference evidence="2" key="1">
    <citation type="journal article" date="2019" name="Int. J. Syst. Evol. Microbiol.">
        <title>The Global Catalogue of Microorganisms (GCM) 10K type strain sequencing project: providing services to taxonomists for standard genome sequencing and annotation.</title>
        <authorList>
            <consortium name="The Broad Institute Genomics Platform"/>
            <consortium name="The Broad Institute Genome Sequencing Center for Infectious Disease"/>
            <person name="Wu L."/>
            <person name="Ma J."/>
        </authorList>
    </citation>
    <scope>NUCLEOTIDE SEQUENCE [LARGE SCALE GENOMIC DNA]</scope>
    <source>
        <strain evidence="2">NBRC 100033</strain>
    </source>
</reference>
<evidence type="ECO:0000313" key="1">
    <source>
        <dbReference type="EMBL" id="GLR64543.1"/>
    </source>
</evidence>
<evidence type="ECO:0000313" key="2">
    <source>
        <dbReference type="Proteomes" id="UP001156682"/>
    </source>
</evidence>
<accession>A0ABQ5ZZN7</accession>
<protein>
    <submittedName>
        <fullName evidence="1">Phenol 2-monooxygenase</fullName>
    </submittedName>
</protein>
<sequence length="102" mass="11662">MSRLQAVQKQSIASSYGLPNLTKYIRVRSKPDARFVEFDFAIGEPSLFVELIMPPAVFKVFCTNNAVVHMTDEQMADVDAELEKWRYGDEDTLMSQNRNRSA</sequence>
<keyword evidence="2" id="KW-1185">Reference proteome</keyword>
<gene>
    <name evidence="1" type="primary">mphK</name>
    <name evidence="1" type="ORF">GCM10007878_19810</name>
</gene>